<dbReference type="GO" id="GO:0005509">
    <property type="term" value="F:calcium ion binding"/>
    <property type="evidence" value="ECO:0007669"/>
    <property type="project" value="InterPro"/>
</dbReference>
<dbReference type="OrthoDB" id="5770156at2"/>
<dbReference type="SUPFAM" id="SSF47473">
    <property type="entry name" value="EF-hand"/>
    <property type="match status" value="1"/>
</dbReference>
<feature type="compositionally biased region" description="Gly residues" evidence="1">
    <location>
        <begin position="108"/>
        <end position="130"/>
    </location>
</feature>
<keyword evidence="5" id="KW-1185">Reference proteome</keyword>
<evidence type="ECO:0000256" key="1">
    <source>
        <dbReference type="SAM" id="MobiDB-lite"/>
    </source>
</evidence>
<dbReference type="EMBL" id="CP020370">
    <property type="protein sequence ID" value="AUB81993.1"/>
    <property type="molecule type" value="Genomic_DNA"/>
</dbReference>
<feature type="region of interest" description="Disordered" evidence="1">
    <location>
        <begin position="58"/>
        <end position="130"/>
    </location>
</feature>
<feature type="domain" description="EF-hand" evidence="3">
    <location>
        <begin position="37"/>
        <end position="63"/>
    </location>
</feature>
<dbReference type="PROSITE" id="PS00018">
    <property type="entry name" value="EF_HAND_1"/>
    <property type="match status" value="2"/>
</dbReference>
<protein>
    <recommendedName>
        <fullName evidence="3">EF-hand domain-containing protein</fullName>
    </recommendedName>
</protein>
<evidence type="ECO:0000256" key="2">
    <source>
        <dbReference type="SAM" id="SignalP"/>
    </source>
</evidence>
<dbReference type="Proteomes" id="UP000232638">
    <property type="component" value="Chromosome"/>
</dbReference>
<keyword evidence="2" id="KW-0732">Signal</keyword>
<reference evidence="4 5" key="1">
    <citation type="submission" date="2017-03" db="EMBL/GenBank/DDBJ databases">
        <title>Complete genome sequence of Candidatus 'Thiodictyon syntrophicum' sp. nov. strain Cad16T, a photolithoautotroph purple sulfur bacterium isolated from an alpine meromictic lake.</title>
        <authorList>
            <person name="Luedin S.M."/>
            <person name="Pothier J.F."/>
            <person name="Danza F."/>
            <person name="Storelli N."/>
            <person name="Wittwer M."/>
            <person name="Tonolla M."/>
        </authorList>
    </citation>
    <scope>NUCLEOTIDE SEQUENCE [LARGE SCALE GENOMIC DNA]</scope>
    <source>
        <strain evidence="4 5">Cad16T</strain>
    </source>
</reference>
<dbReference type="RefSeq" id="WP_100919745.1">
    <property type="nucleotide sequence ID" value="NZ_CP020370.1"/>
</dbReference>
<name>A0A2K8U8U8_9GAMM</name>
<dbReference type="InterPro" id="IPR002048">
    <property type="entry name" value="EF_hand_dom"/>
</dbReference>
<evidence type="ECO:0000313" key="4">
    <source>
        <dbReference type="EMBL" id="AUB81993.1"/>
    </source>
</evidence>
<dbReference type="PROSITE" id="PS51257">
    <property type="entry name" value="PROKAR_LIPOPROTEIN"/>
    <property type="match status" value="1"/>
</dbReference>
<dbReference type="Gene3D" id="1.10.238.10">
    <property type="entry name" value="EF-hand"/>
    <property type="match status" value="1"/>
</dbReference>
<accession>A0A2K8U8U8</accession>
<feature type="signal peptide" evidence="2">
    <location>
        <begin position="1"/>
        <end position="27"/>
    </location>
</feature>
<gene>
    <name evidence="4" type="ORF">THSYN_14290</name>
</gene>
<feature type="chain" id="PRO_5014817223" description="EF-hand domain-containing protein" evidence="2">
    <location>
        <begin position="28"/>
        <end position="130"/>
    </location>
</feature>
<evidence type="ECO:0000313" key="5">
    <source>
        <dbReference type="Proteomes" id="UP000232638"/>
    </source>
</evidence>
<dbReference type="InterPro" id="IPR018247">
    <property type="entry name" value="EF_Hand_1_Ca_BS"/>
</dbReference>
<dbReference type="InterPro" id="IPR011992">
    <property type="entry name" value="EF-hand-dom_pair"/>
</dbReference>
<dbReference type="KEGG" id="tsy:THSYN_14290"/>
<feature type="domain" description="EF-hand" evidence="3">
    <location>
        <begin position="80"/>
        <end position="106"/>
    </location>
</feature>
<proteinExistence type="predicted"/>
<dbReference type="PROSITE" id="PS50222">
    <property type="entry name" value="EF_HAND_2"/>
    <property type="match status" value="2"/>
</dbReference>
<dbReference type="Pfam" id="PF13202">
    <property type="entry name" value="EF-hand_5"/>
    <property type="match status" value="2"/>
</dbReference>
<evidence type="ECO:0000259" key="3">
    <source>
        <dbReference type="PROSITE" id="PS50222"/>
    </source>
</evidence>
<organism evidence="4 5">
    <name type="scientific">Candidatus Thiodictyon syntrophicum</name>
    <dbReference type="NCBI Taxonomy" id="1166950"/>
    <lineage>
        <taxon>Bacteria</taxon>
        <taxon>Pseudomonadati</taxon>
        <taxon>Pseudomonadota</taxon>
        <taxon>Gammaproteobacteria</taxon>
        <taxon>Chromatiales</taxon>
        <taxon>Chromatiaceae</taxon>
        <taxon>Thiodictyon</taxon>
    </lineage>
</organism>
<sequence length="130" mass="12867">MTHPIRTLSLGATLVMACATWSMGGAAQPAPPGPMSFSAMDKNGDGAVTAPEFATAHGEQMAARAAQGAPMRGAANAPGFADFDQNGDGKMTPAEFDAGRQTRMQGRPGMGMGSGMGAGPGSGNGPGRGN</sequence>
<dbReference type="AlphaFoldDB" id="A0A2K8U8U8"/>